<feature type="coiled-coil region" evidence="7">
    <location>
        <begin position="187"/>
        <end position="214"/>
    </location>
</feature>
<dbReference type="PANTHER" id="PTHR33057:SF175">
    <property type="entry name" value="TRANSCRIPTION REPRESSOR OFP12"/>
    <property type="match status" value="1"/>
</dbReference>
<dbReference type="Proteomes" id="UP000834106">
    <property type="component" value="Chromosome 16"/>
</dbReference>
<evidence type="ECO:0000256" key="5">
    <source>
        <dbReference type="ARBA" id="ARBA00023242"/>
    </source>
</evidence>
<reference evidence="9" key="1">
    <citation type="submission" date="2023-05" db="EMBL/GenBank/DDBJ databases">
        <authorList>
            <person name="Huff M."/>
        </authorList>
    </citation>
    <scope>NUCLEOTIDE SEQUENCE</scope>
</reference>
<keyword evidence="3 6" id="KW-0805">Transcription regulation</keyword>
<protein>
    <recommendedName>
        <fullName evidence="6">Transcription repressor</fullName>
    </recommendedName>
    <alternativeName>
        <fullName evidence="6">Ovate family protein</fullName>
    </alternativeName>
</protein>
<accession>A0AAD1ZZT0</accession>
<name>A0AAD1ZZT0_9LAMI</name>
<organism evidence="9 10">
    <name type="scientific">Fraxinus pennsylvanica</name>
    <dbReference type="NCBI Taxonomy" id="56036"/>
    <lineage>
        <taxon>Eukaryota</taxon>
        <taxon>Viridiplantae</taxon>
        <taxon>Streptophyta</taxon>
        <taxon>Embryophyta</taxon>
        <taxon>Tracheophyta</taxon>
        <taxon>Spermatophyta</taxon>
        <taxon>Magnoliopsida</taxon>
        <taxon>eudicotyledons</taxon>
        <taxon>Gunneridae</taxon>
        <taxon>Pentapetalae</taxon>
        <taxon>asterids</taxon>
        <taxon>lamiids</taxon>
        <taxon>Lamiales</taxon>
        <taxon>Oleaceae</taxon>
        <taxon>Oleeae</taxon>
        <taxon>Fraxinus</taxon>
    </lineage>
</organism>
<sequence>MSSILGKKKLYLCFSKFKCLPTLTLSPPPTDEEEENENDTAAHLIDPSSLIKNFNSLYDSNSGSISKPLTSSTDDFLSSSDDSDTESVPDFATVFASQRFFFSSPGRSNSIVESTDGSPGPESDTVVNGGIAVQTYSPNPYADFRKSMQEMVEARGLTDVKNDWDFLHDLFLCYLTLNPKHTHKFIVGAFSDLIEELKREIEDLKAKVNFLRLLSAGSGGTIAISRSNTLAFSNVVLIASGSTNSADPRSSFPSIPTHRASWYGTHFTIYPDSNFQVLTNKCERSAAENEFVVAVKLEVAKDNDILIAASTLAVEDDDDEGGMCF</sequence>
<dbReference type="PANTHER" id="PTHR33057">
    <property type="entry name" value="TRANSCRIPTION REPRESSOR OFP7-RELATED"/>
    <property type="match status" value="1"/>
</dbReference>
<dbReference type="EMBL" id="OU503051">
    <property type="protein sequence ID" value="CAI9778910.1"/>
    <property type="molecule type" value="Genomic_DNA"/>
</dbReference>
<evidence type="ECO:0000256" key="6">
    <source>
        <dbReference type="RuleBase" id="RU367028"/>
    </source>
</evidence>
<comment type="function">
    <text evidence="6">Transcriptional repressor that regulates multiple aspects of plant growth and development.</text>
</comment>
<evidence type="ECO:0000256" key="2">
    <source>
        <dbReference type="ARBA" id="ARBA00022491"/>
    </source>
</evidence>
<evidence type="ECO:0000256" key="7">
    <source>
        <dbReference type="SAM" id="Coils"/>
    </source>
</evidence>
<dbReference type="GO" id="GO:0045892">
    <property type="term" value="P:negative regulation of DNA-templated transcription"/>
    <property type="evidence" value="ECO:0007669"/>
    <property type="project" value="UniProtKB-UniRule"/>
</dbReference>
<dbReference type="Pfam" id="PF04844">
    <property type="entry name" value="Ovate"/>
    <property type="match status" value="1"/>
</dbReference>
<dbReference type="GO" id="GO:0005634">
    <property type="term" value="C:nucleus"/>
    <property type="evidence" value="ECO:0007669"/>
    <property type="project" value="UniProtKB-SubCell"/>
</dbReference>
<dbReference type="InterPro" id="IPR038933">
    <property type="entry name" value="Ovate"/>
</dbReference>
<keyword evidence="2 6" id="KW-0678">Repressor</keyword>
<dbReference type="AlphaFoldDB" id="A0AAD1ZZT0"/>
<keyword evidence="10" id="KW-1185">Reference proteome</keyword>
<comment type="subcellular location">
    <subcellularLocation>
        <location evidence="1 6">Nucleus</location>
    </subcellularLocation>
</comment>
<keyword evidence="7" id="KW-0175">Coiled coil</keyword>
<evidence type="ECO:0000256" key="3">
    <source>
        <dbReference type="ARBA" id="ARBA00023015"/>
    </source>
</evidence>
<evidence type="ECO:0000259" key="8">
    <source>
        <dbReference type="PROSITE" id="PS51754"/>
    </source>
</evidence>
<keyword evidence="4 6" id="KW-0804">Transcription</keyword>
<feature type="domain" description="OVATE" evidence="8">
    <location>
        <begin position="133"/>
        <end position="196"/>
    </location>
</feature>
<evidence type="ECO:0000256" key="1">
    <source>
        <dbReference type="ARBA" id="ARBA00004123"/>
    </source>
</evidence>
<dbReference type="PROSITE" id="PS51754">
    <property type="entry name" value="OVATE"/>
    <property type="match status" value="1"/>
</dbReference>
<gene>
    <name evidence="9" type="ORF">FPE_LOCUS26340</name>
</gene>
<evidence type="ECO:0000256" key="4">
    <source>
        <dbReference type="ARBA" id="ARBA00023163"/>
    </source>
</evidence>
<keyword evidence="5 6" id="KW-0539">Nucleus</keyword>
<evidence type="ECO:0000313" key="9">
    <source>
        <dbReference type="EMBL" id="CAI9778910.1"/>
    </source>
</evidence>
<evidence type="ECO:0000313" key="10">
    <source>
        <dbReference type="Proteomes" id="UP000834106"/>
    </source>
</evidence>
<dbReference type="NCBIfam" id="TIGR01568">
    <property type="entry name" value="A_thal_3678"/>
    <property type="match status" value="1"/>
</dbReference>
<proteinExistence type="predicted"/>
<dbReference type="InterPro" id="IPR006458">
    <property type="entry name" value="Ovate_C"/>
</dbReference>